<dbReference type="Proteomes" id="UP000001745">
    <property type="component" value="Unassembled WGS sequence"/>
</dbReference>
<dbReference type="Pfam" id="PF13374">
    <property type="entry name" value="TPR_10"/>
    <property type="match status" value="2"/>
</dbReference>
<dbReference type="InParanoid" id="B8MLR7"/>
<dbReference type="GeneID" id="8103972"/>
<dbReference type="EMBL" id="EQ962658">
    <property type="protein sequence ID" value="EED13639.1"/>
    <property type="molecule type" value="Genomic_DNA"/>
</dbReference>
<dbReference type="STRING" id="441959.B8MLR7"/>
<dbReference type="InterPro" id="IPR011990">
    <property type="entry name" value="TPR-like_helical_dom_sf"/>
</dbReference>
<dbReference type="VEuPathDB" id="FungiDB:TSTA_098940"/>
<dbReference type="HOGENOM" id="CLU_522937_0_0_1"/>
<proteinExistence type="predicted"/>
<dbReference type="AlphaFoldDB" id="B8MLR7"/>
<dbReference type="PANTHER" id="PTHR46082">
    <property type="entry name" value="ATP/GTP-BINDING PROTEIN-RELATED"/>
    <property type="match status" value="1"/>
</dbReference>
<dbReference type="eggNOG" id="KOG1840">
    <property type="taxonomic scope" value="Eukaryota"/>
</dbReference>
<evidence type="ECO:0000313" key="2">
    <source>
        <dbReference type="Proteomes" id="UP000001745"/>
    </source>
</evidence>
<reference evidence="2" key="1">
    <citation type="journal article" date="2015" name="Genome Announc.">
        <title>Genome sequence of the AIDS-associated pathogen Penicillium marneffei (ATCC18224) and its near taxonomic relative Talaromyces stipitatus (ATCC10500).</title>
        <authorList>
            <person name="Nierman W.C."/>
            <person name="Fedorova-Abrams N.D."/>
            <person name="Andrianopoulos A."/>
        </authorList>
    </citation>
    <scope>NUCLEOTIDE SEQUENCE [LARGE SCALE GENOMIC DNA]</scope>
    <source>
        <strain evidence="2">ATCC 10500 / CBS 375.48 / QM 6759 / NRRL 1006</strain>
    </source>
</reference>
<dbReference type="PhylomeDB" id="B8MLR7"/>
<dbReference type="Gene3D" id="1.25.40.10">
    <property type="entry name" value="Tetratricopeptide repeat domain"/>
    <property type="match status" value="1"/>
</dbReference>
<dbReference type="PANTHER" id="PTHR46082:SF11">
    <property type="entry name" value="AAA+ ATPASE DOMAIN-CONTAINING PROTEIN-RELATED"/>
    <property type="match status" value="1"/>
</dbReference>
<dbReference type="SUPFAM" id="SSF48452">
    <property type="entry name" value="TPR-like"/>
    <property type="match status" value="1"/>
</dbReference>
<dbReference type="SUPFAM" id="SSF52540">
    <property type="entry name" value="P-loop containing nucleoside triphosphate hydrolases"/>
    <property type="match status" value="1"/>
</dbReference>
<sequence>MSQTPRLPLRITPPSRTRTTTDYKLAIMLGISRSTATTPWLEPSLLILFSAEPELQKIEDAVKLFGRHDPNANGLKLVYDWLRDDSKNGKWALVLDDVDDTTFLLNRPDKIQGGHENSRVDRPLGKYLPRSPNGFILIISRSSEVALKLVETQDIIIKLRKQGKKQDDSQDIADLVAALEFIPLAIVQAAAYICDPDRDWSARQYLHELQKSDYSKIRLLNSEKASFVESGRLRILLSGHGKCPLIVSAKGDAQQLTYYHRTVPAWKLTASQPPRERDSLIEWAAVLHRAVGVEAEKLSVKAMETRKTCLGLDNEDTLSSMEIGGIIYLYKGQLKEGQEVFTQVINIMSIGVWEARTMERSRRVIYGRRGRRRWKEAEELGTLVMEASTRVLGPEHPTTLICIANLAAMYGGLGQRRGRRKEAEDLSIQVVEASKRILGSEHSDAMARRANLALISWNQGRWKDAMKLDILVPGIYVQGDGKVTKELGARVKMTQGKRTCNVIGYIRGPQRAGPWPIRSFI</sequence>
<dbReference type="RefSeq" id="XP_002485877.1">
    <property type="nucleotide sequence ID" value="XM_002485832.1"/>
</dbReference>
<dbReference type="InterPro" id="IPR053137">
    <property type="entry name" value="NLR-like"/>
</dbReference>
<dbReference type="InterPro" id="IPR027417">
    <property type="entry name" value="P-loop_NTPase"/>
</dbReference>
<keyword evidence="2" id="KW-1185">Reference proteome</keyword>
<protein>
    <submittedName>
        <fullName evidence="1">Kinesin light chain, putative</fullName>
    </submittedName>
</protein>
<evidence type="ECO:0000313" key="1">
    <source>
        <dbReference type="EMBL" id="EED13639.1"/>
    </source>
</evidence>
<gene>
    <name evidence="1" type="ORF">TSTA_098940</name>
</gene>
<accession>B8MLR7</accession>
<organism evidence="1 2">
    <name type="scientific">Talaromyces stipitatus (strain ATCC 10500 / CBS 375.48 / QM 6759 / NRRL 1006)</name>
    <name type="common">Penicillium stipitatum</name>
    <dbReference type="NCBI Taxonomy" id="441959"/>
    <lineage>
        <taxon>Eukaryota</taxon>
        <taxon>Fungi</taxon>
        <taxon>Dikarya</taxon>
        <taxon>Ascomycota</taxon>
        <taxon>Pezizomycotina</taxon>
        <taxon>Eurotiomycetes</taxon>
        <taxon>Eurotiomycetidae</taxon>
        <taxon>Eurotiales</taxon>
        <taxon>Trichocomaceae</taxon>
        <taxon>Talaromyces</taxon>
        <taxon>Talaromyces sect. Talaromyces</taxon>
    </lineage>
</organism>
<dbReference type="OrthoDB" id="5986190at2759"/>
<name>B8MLR7_TALSN</name>